<dbReference type="GO" id="GO:0051082">
    <property type="term" value="F:unfolded protein binding"/>
    <property type="evidence" value="ECO:0007669"/>
    <property type="project" value="TreeGrafter"/>
</dbReference>
<protein>
    <submittedName>
        <fullName evidence="5">Heat shock protein 20</fullName>
    </submittedName>
</protein>
<dbReference type="SUPFAM" id="SSF49764">
    <property type="entry name" value="HSP20-like chaperones"/>
    <property type="match status" value="2"/>
</dbReference>
<dbReference type="InterPro" id="IPR002068">
    <property type="entry name" value="A-crystallin/Hsp20_dom"/>
</dbReference>
<dbReference type="PANTHER" id="PTHR45640:SF13">
    <property type="entry name" value="HEAT SHOCK PROTEIN 22-RELATED"/>
    <property type="match status" value="1"/>
</dbReference>
<accession>A0A7S9A8I2</accession>
<name>A0A7S9A8I2_MAGGI</name>
<sequence>MDFLPISFYRPGHQAQGTPMRDLLSYMLQDELGFPVTTHALQHRKRETPEKWHKSFRLDGFHPDEVKVSVSDGMVRIKARHERGDEDNRDVREATRTLKIPAGVDQGKVHCFMDHDNHYVVEAPFIPKEEDQEMELKIEDVPKAITQGDEDMQVAEAGQPFKESLDLSVFEPDHINVKRKGNIISVSADHDKEEDGIRVSRSFRREFTVPEGMDCSQVKVCRDPEGRLTIMAPTRPEEDDK</sequence>
<dbReference type="Pfam" id="PF00011">
    <property type="entry name" value="HSP20"/>
    <property type="match status" value="2"/>
</dbReference>
<dbReference type="Gene3D" id="2.60.40.790">
    <property type="match status" value="2"/>
</dbReference>
<feature type="domain" description="SHSP" evidence="4">
    <location>
        <begin position="31"/>
        <end position="139"/>
    </location>
</feature>
<dbReference type="InterPro" id="IPR008978">
    <property type="entry name" value="HSP20-like_chaperone"/>
</dbReference>
<dbReference type="EMBL" id="MT737796">
    <property type="protein sequence ID" value="QPF30648.1"/>
    <property type="molecule type" value="mRNA"/>
</dbReference>
<dbReference type="GO" id="GO:0009408">
    <property type="term" value="P:response to heat"/>
    <property type="evidence" value="ECO:0007669"/>
    <property type="project" value="TreeGrafter"/>
</dbReference>
<proteinExistence type="evidence at transcript level"/>
<evidence type="ECO:0000256" key="1">
    <source>
        <dbReference type="ARBA" id="ARBA00023016"/>
    </source>
</evidence>
<dbReference type="PANTHER" id="PTHR45640">
    <property type="entry name" value="HEAT SHOCK PROTEIN HSP-12.2-RELATED"/>
    <property type="match status" value="1"/>
</dbReference>
<dbReference type="PROSITE" id="PS01031">
    <property type="entry name" value="SHSP"/>
    <property type="match status" value="2"/>
</dbReference>
<evidence type="ECO:0000256" key="3">
    <source>
        <dbReference type="RuleBase" id="RU003616"/>
    </source>
</evidence>
<comment type="similarity">
    <text evidence="2 3">Belongs to the small heat shock protein (HSP20) family.</text>
</comment>
<dbReference type="GO" id="GO:0005634">
    <property type="term" value="C:nucleus"/>
    <property type="evidence" value="ECO:0007669"/>
    <property type="project" value="TreeGrafter"/>
</dbReference>
<evidence type="ECO:0000259" key="4">
    <source>
        <dbReference type="PROSITE" id="PS01031"/>
    </source>
</evidence>
<dbReference type="GO" id="GO:0042026">
    <property type="term" value="P:protein refolding"/>
    <property type="evidence" value="ECO:0007669"/>
    <property type="project" value="TreeGrafter"/>
</dbReference>
<dbReference type="CDD" id="cd06526">
    <property type="entry name" value="metazoan_ACD"/>
    <property type="match status" value="2"/>
</dbReference>
<organism evidence="5">
    <name type="scientific">Magallana gigas</name>
    <name type="common">Pacific oyster</name>
    <name type="synonym">Crassostrea gigas</name>
    <dbReference type="NCBI Taxonomy" id="29159"/>
    <lineage>
        <taxon>Eukaryota</taxon>
        <taxon>Metazoa</taxon>
        <taxon>Spiralia</taxon>
        <taxon>Lophotrochozoa</taxon>
        <taxon>Mollusca</taxon>
        <taxon>Bivalvia</taxon>
        <taxon>Autobranchia</taxon>
        <taxon>Pteriomorphia</taxon>
        <taxon>Ostreida</taxon>
        <taxon>Ostreoidea</taxon>
        <taxon>Ostreidae</taxon>
        <taxon>Magallana</taxon>
    </lineage>
</organism>
<keyword evidence="1 5" id="KW-0346">Stress response</keyword>
<dbReference type="InterPro" id="IPR001436">
    <property type="entry name" value="Alpha-crystallin/sHSP_animal"/>
</dbReference>
<evidence type="ECO:0000313" key="5">
    <source>
        <dbReference type="EMBL" id="QPF30648.1"/>
    </source>
</evidence>
<evidence type="ECO:0000256" key="2">
    <source>
        <dbReference type="PROSITE-ProRule" id="PRU00285"/>
    </source>
</evidence>
<dbReference type="AlphaFoldDB" id="A0A7S9A8I2"/>
<gene>
    <name evidence="5" type="primary">HSP20</name>
    <name evidence="5" type="ORF">CGI_10017582</name>
</gene>
<dbReference type="GO" id="GO:0005737">
    <property type="term" value="C:cytoplasm"/>
    <property type="evidence" value="ECO:0007669"/>
    <property type="project" value="TreeGrafter"/>
</dbReference>
<reference evidence="5" key="1">
    <citation type="journal article" date="2020" name="Front. Genet.">
        <title>Regulation Between HSF1 Isoforms and HSPs Contributes to the Variation in Thermal Tolerance Between Two Oyster Congeners.</title>
        <authorList>
            <person name="Liu Y."/>
            <person name="Li L."/>
            <person name="Qi H."/>
            <person name="Que H."/>
            <person name="Wang W."/>
            <person name="Zhang G."/>
        </authorList>
    </citation>
    <scope>NUCLEOTIDE SEQUENCE</scope>
    <source>
        <tissue evidence="5">Heat shock treated gill</tissue>
    </source>
</reference>
<feature type="domain" description="SHSP" evidence="4">
    <location>
        <begin position="143"/>
        <end position="241"/>
    </location>
</feature>